<protein>
    <submittedName>
        <fullName evidence="4">Ankyrin repeat domain-containing protein</fullName>
    </submittedName>
</protein>
<organism evidence="4 5">
    <name type="scientific">Arthrobacter bussei</name>
    <dbReference type="NCBI Taxonomy" id="2594179"/>
    <lineage>
        <taxon>Bacteria</taxon>
        <taxon>Bacillati</taxon>
        <taxon>Actinomycetota</taxon>
        <taxon>Actinomycetes</taxon>
        <taxon>Micrococcales</taxon>
        <taxon>Micrococcaceae</taxon>
        <taxon>Arthrobacter</taxon>
    </lineage>
</organism>
<dbReference type="EMBL" id="VJXX01000001">
    <property type="protein sequence ID" value="MPY09880.1"/>
    <property type="molecule type" value="Genomic_DNA"/>
</dbReference>
<sequence length="120" mass="12332">MALAHALFDAARQGDAATLTRYLDAGVPHTLTNTAGDSLLMLAAYSGHPAIVRDLLARGGDADQANDRGQTPLAGAVFKGHTEVARLLLDAGADPDAGTPSARAAAEMFGRTELMALFDG</sequence>
<accession>A0A7X1TMV1</accession>
<keyword evidence="2 3" id="KW-0040">ANK repeat</keyword>
<keyword evidence="5" id="KW-1185">Reference proteome</keyword>
<evidence type="ECO:0000256" key="1">
    <source>
        <dbReference type="ARBA" id="ARBA00022737"/>
    </source>
</evidence>
<evidence type="ECO:0000256" key="3">
    <source>
        <dbReference type="PROSITE-ProRule" id="PRU00023"/>
    </source>
</evidence>
<feature type="repeat" description="ANK" evidence="3">
    <location>
        <begin position="35"/>
        <end position="67"/>
    </location>
</feature>
<dbReference type="InterPro" id="IPR036770">
    <property type="entry name" value="Ankyrin_rpt-contain_sf"/>
</dbReference>
<dbReference type="InterPro" id="IPR002110">
    <property type="entry name" value="Ankyrin_rpt"/>
</dbReference>
<proteinExistence type="predicted"/>
<dbReference type="PANTHER" id="PTHR24171">
    <property type="entry name" value="ANKYRIN REPEAT DOMAIN-CONTAINING PROTEIN 39-RELATED"/>
    <property type="match status" value="1"/>
</dbReference>
<dbReference type="Gene3D" id="1.25.40.20">
    <property type="entry name" value="Ankyrin repeat-containing domain"/>
    <property type="match status" value="1"/>
</dbReference>
<dbReference type="Proteomes" id="UP000326464">
    <property type="component" value="Unassembled WGS sequence"/>
</dbReference>
<gene>
    <name evidence="4" type="ORF">FNH21_03965</name>
</gene>
<dbReference type="SMART" id="SM00248">
    <property type="entry name" value="ANK"/>
    <property type="match status" value="2"/>
</dbReference>
<evidence type="ECO:0000256" key="2">
    <source>
        <dbReference type="ARBA" id="ARBA00023043"/>
    </source>
</evidence>
<evidence type="ECO:0000313" key="5">
    <source>
        <dbReference type="Proteomes" id="UP000326464"/>
    </source>
</evidence>
<comment type="caution">
    <text evidence="4">The sequence shown here is derived from an EMBL/GenBank/DDBJ whole genome shotgun (WGS) entry which is preliminary data.</text>
</comment>
<feature type="repeat" description="ANK" evidence="3">
    <location>
        <begin position="68"/>
        <end position="100"/>
    </location>
</feature>
<dbReference type="Pfam" id="PF12796">
    <property type="entry name" value="Ank_2"/>
    <property type="match status" value="1"/>
</dbReference>
<keyword evidence="1" id="KW-0677">Repeat</keyword>
<dbReference type="PROSITE" id="PS50088">
    <property type="entry name" value="ANK_REPEAT"/>
    <property type="match status" value="2"/>
</dbReference>
<dbReference type="AlphaFoldDB" id="A0A7X1TMV1"/>
<dbReference type="SUPFAM" id="SSF48403">
    <property type="entry name" value="Ankyrin repeat"/>
    <property type="match status" value="1"/>
</dbReference>
<evidence type="ECO:0000313" key="4">
    <source>
        <dbReference type="EMBL" id="MPY09880.1"/>
    </source>
</evidence>
<reference evidence="5" key="1">
    <citation type="submission" date="2019-07" db="EMBL/GenBank/DDBJ databases">
        <title>Arthrobacter KR32 sp. nov., isolated from mountain cheese made of cows milk.</title>
        <authorList>
            <person name="Flegler A."/>
        </authorList>
    </citation>
    <scope>NUCLEOTIDE SEQUENCE [LARGE SCALE GENOMIC DNA]</scope>
    <source>
        <strain evidence="5">KR32</strain>
    </source>
</reference>
<dbReference type="PROSITE" id="PS50297">
    <property type="entry name" value="ANK_REP_REGION"/>
    <property type="match status" value="2"/>
</dbReference>
<name>A0A7X1TMV1_9MICC</name>